<evidence type="ECO:0000313" key="2">
    <source>
        <dbReference type="EMBL" id="KZS45874.1"/>
    </source>
</evidence>
<dbReference type="AlphaFoldDB" id="A0A163IAR7"/>
<dbReference type="OrthoDB" id="9786134at2"/>
<organism evidence="2 3">
    <name type="scientific">Paenibacillus glucanolyticus</name>
    <dbReference type="NCBI Taxonomy" id="59843"/>
    <lineage>
        <taxon>Bacteria</taxon>
        <taxon>Bacillati</taxon>
        <taxon>Bacillota</taxon>
        <taxon>Bacilli</taxon>
        <taxon>Bacillales</taxon>
        <taxon>Paenibacillaceae</taxon>
        <taxon>Paenibacillus</taxon>
    </lineage>
</organism>
<name>A0A163IAR7_9BACL</name>
<protein>
    <submittedName>
        <fullName evidence="2">Sulfurase</fullName>
    </submittedName>
</protein>
<gene>
    <name evidence="2" type="ORF">AWU65_08090</name>
</gene>
<feature type="domain" description="MOSC" evidence="1">
    <location>
        <begin position="30"/>
        <end position="164"/>
    </location>
</feature>
<sequence>MTLGIVSLNVGTPVTVEYQGKDLSTGIYKQPVDGPLFLSTVNFAGDGQADLVNHGGVDKAVCAYPYEHYAYWENSLGKQMPYAAFGENLTLRGMLEDRVCIGDMYRVGDAVVQISQPRYPCFKLSQKLGVKDMPVRVLNTGYSGFYFRVLEEGDVRADSSVTQLESHAAGATVLEVLRMMKDGREDEQGLNRMLELDVLSVSLKTQFGKWLEALQSRTD</sequence>
<dbReference type="GO" id="GO:0030170">
    <property type="term" value="F:pyridoxal phosphate binding"/>
    <property type="evidence" value="ECO:0007669"/>
    <property type="project" value="InterPro"/>
</dbReference>
<dbReference type="PANTHER" id="PTHR30212:SF4">
    <property type="entry name" value="MOSC DOMAIN-CONTAINING PROTEIN"/>
    <property type="match status" value="1"/>
</dbReference>
<dbReference type="GO" id="GO:0030151">
    <property type="term" value="F:molybdenum ion binding"/>
    <property type="evidence" value="ECO:0007669"/>
    <property type="project" value="InterPro"/>
</dbReference>
<evidence type="ECO:0000259" key="1">
    <source>
        <dbReference type="PROSITE" id="PS51340"/>
    </source>
</evidence>
<dbReference type="Proteomes" id="UP000076796">
    <property type="component" value="Unassembled WGS sequence"/>
</dbReference>
<evidence type="ECO:0000313" key="3">
    <source>
        <dbReference type="Proteomes" id="UP000076796"/>
    </source>
</evidence>
<proteinExistence type="predicted"/>
<dbReference type="RefSeq" id="WP_063478021.1">
    <property type="nucleotide sequence ID" value="NZ_CP147845.1"/>
</dbReference>
<dbReference type="InterPro" id="IPR011037">
    <property type="entry name" value="Pyrv_Knase-like_insert_dom_sf"/>
</dbReference>
<dbReference type="InterPro" id="IPR005302">
    <property type="entry name" value="MoCF_Sase_C"/>
</dbReference>
<dbReference type="Pfam" id="PF03473">
    <property type="entry name" value="MOSC"/>
    <property type="match status" value="1"/>
</dbReference>
<dbReference type="GO" id="GO:0003824">
    <property type="term" value="F:catalytic activity"/>
    <property type="evidence" value="ECO:0007669"/>
    <property type="project" value="InterPro"/>
</dbReference>
<dbReference type="GeneID" id="97552732"/>
<keyword evidence="3" id="KW-1185">Reference proteome</keyword>
<accession>A0A163IAR7</accession>
<dbReference type="EMBL" id="LWMH01000001">
    <property type="protein sequence ID" value="KZS45874.1"/>
    <property type="molecule type" value="Genomic_DNA"/>
</dbReference>
<reference evidence="2" key="1">
    <citation type="journal article" date="2016" name="Genome Announc.">
        <title>Draft genomes of two strains of Paenibacillus glucanolyticus with capability to degrade lignocellulose.</title>
        <authorList>
            <person name="Mathews S.L."/>
            <person name="Pawlak J."/>
            <person name="Grunden A.M."/>
        </authorList>
    </citation>
    <scope>NUCLEOTIDE SEQUENCE [LARGE SCALE GENOMIC DNA]</scope>
    <source>
        <strain evidence="2">SLM1</strain>
    </source>
</reference>
<dbReference type="InterPro" id="IPR052353">
    <property type="entry name" value="Benzoxazolinone_Detox_Enz"/>
</dbReference>
<dbReference type="Gene3D" id="2.40.33.20">
    <property type="entry name" value="PK beta-barrel domain-like"/>
    <property type="match status" value="1"/>
</dbReference>
<dbReference type="STRING" id="59843.A3958_07640"/>
<dbReference type="SUPFAM" id="SSF50800">
    <property type="entry name" value="PK beta-barrel domain-like"/>
    <property type="match status" value="1"/>
</dbReference>
<dbReference type="PROSITE" id="PS51340">
    <property type="entry name" value="MOSC"/>
    <property type="match status" value="1"/>
</dbReference>
<comment type="caution">
    <text evidence="2">The sequence shown here is derived from an EMBL/GenBank/DDBJ whole genome shotgun (WGS) entry which is preliminary data.</text>
</comment>
<dbReference type="PANTHER" id="PTHR30212">
    <property type="entry name" value="PROTEIN YIIM"/>
    <property type="match status" value="1"/>
</dbReference>